<organism evidence="9 10">
    <name type="scientific">Lachnellula suecica</name>
    <dbReference type="NCBI Taxonomy" id="602035"/>
    <lineage>
        <taxon>Eukaryota</taxon>
        <taxon>Fungi</taxon>
        <taxon>Dikarya</taxon>
        <taxon>Ascomycota</taxon>
        <taxon>Pezizomycotina</taxon>
        <taxon>Leotiomycetes</taxon>
        <taxon>Helotiales</taxon>
        <taxon>Lachnaceae</taxon>
        <taxon>Lachnellula</taxon>
    </lineage>
</organism>
<evidence type="ECO:0000256" key="3">
    <source>
        <dbReference type="ARBA" id="ARBA00044676"/>
    </source>
</evidence>
<feature type="domain" description="RAI1-like" evidence="8">
    <location>
        <begin position="10"/>
        <end position="104"/>
    </location>
</feature>
<comment type="function">
    <text evidence="5">Decapping enzyme for NAD-capped RNAs: specifically hydrolyzes the nicotinamide adenine dinucleotide (NAD) cap from a subset of RNAs by removing the entire NAD moiety from the 5'-end of an NAD-capped RNA. The NAD-cap is present at the 5'-end of some RNAs and snoRNAs. In contrast to the canonical 5'-end N7 methylguanosine (m7G) cap, the NAD cap promotes mRNA decay. Also acts as a non-canonical decapping enzyme that removes the entire cap structure of m7G capped or incompletely capped RNAs. Has decapping activity toward incomplete 5'-end m7G cap mRNAs such as unmethylated 5'-end-capped RNA (cap0), while it has no activity toward 2'-O-ribose methylated m7G cap (cap1). Also possesses RNA 5'-pyrophosphohydrolase activity by hydrolyzing the 5'-end triphosphate to release pyrophosphates. Stimulates exoribonuclease activity of Rat1, allowing it to degrade RNAs with stable secondary structure more effectively.</text>
</comment>
<evidence type="ECO:0000259" key="8">
    <source>
        <dbReference type="Pfam" id="PF08652"/>
    </source>
</evidence>
<dbReference type="InterPro" id="IPR039039">
    <property type="entry name" value="RAI1-like_fam"/>
</dbReference>
<dbReference type="GO" id="GO:0004518">
    <property type="term" value="F:nuclease activity"/>
    <property type="evidence" value="ECO:0007669"/>
    <property type="project" value="UniProtKB-KW"/>
</dbReference>
<dbReference type="PANTHER" id="PTHR12395:SF9">
    <property type="entry name" value="DECAPPING AND EXORIBONUCLEASE PROTEIN"/>
    <property type="match status" value="1"/>
</dbReference>
<dbReference type="GO" id="GO:0046872">
    <property type="term" value="F:metal ion binding"/>
    <property type="evidence" value="ECO:0007669"/>
    <property type="project" value="UniProtKB-KW"/>
</dbReference>
<dbReference type="GO" id="GO:0110155">
    <property type="term" value="P:NAD-cap decapping"/>
    <property type="evidence" value="ECO:0007669"/>
    <property type="project" value="TreeGrafter"/>
</dbReference>
<comment type="catalytic activity">
    <reaction evidence="3">
        <text>a 5'-end (N(7)-methyl 5'-triphosphoguanosine)-ribonucleoside-ribonucleotide in mRNA + H2O = a (N(7)-methyl 5'-triphosphoguanosine)-nucleoside + a 5'-end phospho-ribonucleoside in mRNA + H(+)</text>
        <dbReference type="Rhea" id="RHEA:66928"/>
        <dbReference type="Rhea" id="RHEA-COMP:15692"/>
        <dbReference type="Rhea" id="RHEA-COMP:17313"/>
        <dbReference type="ChEBI" id="CHEBI:15377"/>
        <dbReference type="ChEBI" id="CHEBI:15378"/>
        <dbReference type="ChEBI" id="CHEBI:138282"/>
        <dbReference type="ChEBI" id="CHEBI:172876"/>
        <dbReference type="ChEBI" id="CHEBI:172877"/>
    </reaction>
    <physiologicalReaction direction="left-to-right" evidence="3">
        <dbReference type="Rhea" id="RHEA:66929"/>
    </physiologicalReaction>
</comment>
<comment type="subcellular location">
    <subcellularLocation>
        <location evidence="7">Nucleus</location>
    </subcellularLocation>
</comment>
<keyword evidence="7" id="KW-0547">Nucleotide-binding</keyword>
<dbReference type="EMBL" id="QGMK01001780">
    <property type="protein sequence ID" value="TVY64266.1"/>
    <property type="molecule type" value="Genomic_DNA"/>
</dbReference>
<dbReference type="GO" id="GO:0000166">
    <property type="term" value="F:nucleotide binding"/>
    <property type="evidence" value="ECO:0007669"/>
    <property type="project" value="UniProtKB-KW"/>
</dbReference>
<dbReference type="Proteomes" id="UP000469558">
    <property type="component" value="Unassembled WGS sequence"/>
</dbReference>
<reference evidence="9 10" key="1">
    <citation type="submission" date="2018-05" db="EMBL/GenBank/DDBJ databases">
        <title>Genome sequencing and assembly of the regulated plant pathogen Lachnellula willkommii and related sister species for the development of diagnostic species identification markers.</title>
        <authorList>
            <person name="Giroux E."/>
            <person name="Bilodeau G."/>
        </authorList>
    </citation>
    <scope>NUCLEOTIDE SEQUENCE [LARGE SCALE GENOMIC DNA]</scope>
    <source>
        <strain evidence="9 10">CBS 268.59</strain>
    </source>
</reference>
<keyword evidence="7" id="KW-0479">Metal-binding</keyword>
<evidence type="ECO:0000256" key="6">
    <source>
        <dbReference type="ARBA" id="ARBA00048124"/>
    </source>
</evidence>
<dbReference type="GO" id="GO:0034353">
    <property type="term" value="F:mRNA 5'-diphosphatase activity"/>
    <property type="evidence" value="ECO:0007669"/>
    <property type="project" value="TreeGrafter"/>
</dbReference>
<dbReference type="GO" id="GO:0005634">
    <property type="term" value="C:nucleus"/>
    <property type="evidence" value="ECO:0007669"/>
    <property type="project" value="UniProtKB-SubCell"/>
</dbReference>
<dbReference type="GO" id="GO:0003723">
    <property type="term" value="F:RNA binding"/>
    <property type="evidence" value="ECO:0007669"/>
    <property type="project" value="UniProtKB-KW"/>
</dbReference>
<evidence type="ECO:0000256" key="2">
    <source>
        <dbReference type="ARBA" id="ARBA00006562"/>
    </source>
</evidence>
<evidence type="ECO:0000313" key="10">
    <source>
        <dbReference type="Proteomes" id="UP000469558"/>
    </source>
</evidence>
<evidence type="ECO:0000256" key="7">
    <source>
        <dbReference type="RuleBase" id="RU367113"/>
    </source>
</evidence>
<comment type="catalytic activity">
    <reaction evidence="6">
        <text>a 5'-end NAD(+)-phospho-ribonucleoside in mRNA + H2O = a 5'-end phospho-ribonucleoside in mRNA + NAD(+) + H(+)</text>
        <dbReference type="Rhea" id="RHEA:60880"/>
        <dbReference type="Rhea" id="RHEA-COMP:15692"/>
        <dbReference type="Rhea" id="RHEA-COMP:15698"/>
        <dbReference type="ChEBI" id="CHEBI:15377"/>
        <dbReference type="ChEBI" id="CHEBI:15378"/>
        <dbReference type="ChEBI" id="CHEBI:57540"/>
        <dbReference type="ChEBI" id="CHEBI:138282"/>
        <dbReference type="ChEBI" id="CHEBI:144029"/>
    </reaction>
    <physiologicalReaction direction="left-to-right" evidence="6">
        <dbReference type="Rhea" id="RHEA:60881"/>
    </physiologicalReaction>
</comment>
<proteinExistence type="inferred from homology"/>
<accession>A0A8T9BWX7</accession>
<gene>
    <name evidence="9" type="primary">RAI1</name>
    <name evidence="9" type="ORF">LSUE1_G004377</name>
</gene>
<name>A0A8T9BWX7_9HELO</name>
<evidence type="ECO:0000256" key="1">
    <source>
        <dbReference type="ARBA" id="ARBA00001968"/>
    </source>
</evidence>
<keyword evidence="7" id="KW-0694">RNA-binding</keyword>
<evidence type="ECO:0000256" key="4">
    <source>
        <dbReference type="ARBA" id="ARBA00044692"/>
    </source>
</evidence>
<dbReference type="AlphaFoldDB" id="A0A8T9BWX7"/>
<protein>
    <recommendedName>
        <fullName evidence="7">Decapping nuclease</fullName>
        <ecNumber evidence="7">3.6.1.-</ecNumber>
    </recommendedName>
</protein>
<sequence length="112" mass="12892">MIRDLMARRGQEIACFSYDDQHKFRLDDSSIRYYYPPTLGADLSKGFDTFEKLDDTADDHLDSLLKTIMALEQKEGKRVEADVITWRGMMTKFLAAIFTDRDGCASNPLLCR</sequence>
<dbReference type="GO" id="GO:0000956">
    <property type="term" value="P:nuclear-transcribed mRNA catabolic process"/>
    <property type="evidence" value="ECO:0007669"/>
    <property type="project" value="TreeGrafter"/>
</dbReference>
<dbReference type="Pfam" id="PF08652">
    <property type="entry name" value="RAI1"/>
    <property type="match status" value="1"/>
</dbReference>
<dbReference type="PANTHER" id="PTHR12395">
    <property type="entry name" value="DOM-3 RELATED"/>
    <property type="match status" value="1"/>
</dbReference>
<comment type="similarity">
    <text evidence="2 7">Belongs to the DXO/Dom3Z family.</text>
</comment>
<keyword evidence="7" id="KW-0540">Nuclease</keyword>
<evidence type="ECO:0000313" key="9">
    <source>
        <dbReference type="EMBL" id="TVY64266.1"/>
    </source>
</evidence>
<dbReference type="InterPro" id="IPR013961">
    <property type="entry name" value="RAI1"/>
</dbReference>
<dbReference type="GO" id="GO:0005829">
    <property type="term" value="C:cytosol"/>
    <property type="evidence" value="ECO:0007669"/>
    <property type="project" value="TreeGrafter"/>
</dbReference>
<comment type="cofactor">
    <cofactor evidence="1 7">
        <name>a divalent metal cation</name>
        <dbReference type="ChEBI" id="CHEBI:60240"/>
    </cofactor>
</comment>
<dbReference type="EC" id="3.6.1.-" evidence="7"/>
<comment type="catalytic activity">
    <reaction evidence="4">
        <text>a 5'-end triphospho-ribonucleoside in mRNA + H2O = a 5'-end phospho-ribonucleoside in mRNA + diphosphate + H(+)</text>
        <dbReference type="Rhea" id="RHEA:78683"/>
        <dbReference type="Rhea" id="RHEA-COMP:15692"/>
        <dbReference type="Rhea" id="RHEA-COMP:17164"/>
        <dbReference type="ChEBI" id="CHEBI:15377"/>
        <dbReference type="ChEBI" id="CHEBI:15378"/>
        <dbReference type="ChEBI" id="CHEBI:33019"/>
        <dbReference type="ChEBI" id="CHEBI:138282"/>
        <dbReference type="ChEBI" id="CHEBI:167618"/>
    </reaction>
    <physiologicalReaction direction="left-to-right" evidence="4">
        <dbReference type="Rhea" id="RHEA:78684"/>
    </physiologicalReaction>
</comment>
<comment type="caution">
    <text evidence="9">The sequence shown here is derived from an EMBL/GenBank/DDBJ whole genome shotgun (WGS) entry which is preliminary data.</text>
</comment>
<evidence type="ECO:0000256" key="5">
    <source>
        <dbReference type="ARBA" id="ARBA00046211"/>
    </source>
</evidence>
<keyword evidence="10" id="KW-1185">Reference proteome</keyword>
<dbReference type="OrthoDB" id="5853397at2759"/>
<keyword evidence="7" id="KW-0378">Hydrolase</keyword>
<keyword evidence="7" id="KW-0539">Nucleus</keyword>